<dbReference type="Pfam" id="PF22692">
    <property type="entry name" value="LlgE_F_G_D1"/>
    <property type="match status" value="1"/>
</dbReference>
<protein>
    <recommendedName>
        <fullName evidence="3 5">Flagellar hook protein FlgE</fullName>
    </recommendedName>
</protein>
<dbReference type="Proteomes" id="UP000003175">
    <property type="component" value="Unassembled WGS sequence"/>
</dbReference>
<dbReference type="InterPro" id="IPR053967">
    <property type="entry name" value="LlgE_F_G-like_D1"/>
</dbReference>
<sequence>MMRSLFSGVSGLKSHNTRMDVIGNNIANVNTTGFKAGRVTFEDMLSQTLSGAASPGTTIGGTNPKQVGLGVTVGGIDTIFSDGSVQSTGKNTDLALTGNALFMVKRGDQTYYTRNGAFEFDAKGNYVLPSSGLHVQGWMNKTTNHSKVSTDGAVENIVIEAGKMMKPEATDEVSYSENLDANTPMITGYSFSDTSTTPPTAHVRTSADDGMYITASKAQPVTLSLSDGTKQTVTSGTYTIGRSMPKVTSFGYFDSLGNKHEGILFLEKAIVTTVTYTDDDGNSITKRASTWIARVGNPTVHNTDGSTTSHTLPPTTLAFDEDGVLRAGVLGGTQSVRRDTNSHVTTPVPPPATSGSSIGAVTLTAAHSNPNGSRQDNSITVQFANNESPLTQYAGYDTIKAAANGYTSGSLASVSFDSAGVITGTYTNGVRRAEAQIGVAKFSNPSGLTKVGGNLYQESNNSNSKTIRAQTVESTGAKITPSALEMSNADIADQFSDMIITQRGFQSNSKIITVSDEMLETLINMKR</sequence>
<evidence type="ECO:0000256" key="4">
    <source>
        <dbReference type="ARBA" id="ARBA00023143"/>
    </source>
</evidence>
<feature type="region of interest" description="Disordered" evidence="6">
    <location>
        <begin position="332"/>
        <end position="358"/>
    </location>
</feature>
<comment type="caution">
    <text evidence="11">The sequence shown here is derived from an EMBL/GenBank/DDBJ whole genome shotgun (WGS) entry which is preliminary data.</text>
</comment>
<evidence type="ECO:0000256" key="5">
    <source>
        <dbReference type="RuleBase" id="RU362116"/>
    </source>
</evidence>
<dbReference type="NCBIfam" id="TIGR03506">
    <property type="entry name" value="FlgEFG_subfam"/>
    <property type="match status" value="1"/>
</dbReference>
<evidence type="ECO:0000259" key="7">
    <source>
        <dbReference type="Pfam" id="PF00460"/>
    </source>
</evidence>
<comment type="subcellular location">
    <subcellularLocation>
        <location evidence="1 5">Bacterial flagellum basal body</location>
    </subcellularLocation>
</comment>
<dbReference type="PANTHER" id="PTHR30435:SF1">
    <property type="entry name" value="FLAGELLAR HOOK PROTEIN FLGE"/>
    <property type="match status" value="1"/>
</dbReference>
<evidence type="ECO:0000259" key="10">
    <source>
        <dbReference type="Pfam" id="PF22692"/>
    </source>
</evidence>
<reference evidence="11 12" key="1">
    <citation type="submission" date="2011-08" db="EMBL/GenBank/DDBJ databases">
        <title>The Genome Sequence of Selenomonas noxia F0398.</title>
        <authorList>
            <consortium name="The Broad Institute Genome Sequencing Platform"/>
            <person name="Earl A."/>
            <person name="Ward D."/>
            <person name="Feldgarden M."/>
            <person name="Gevers D."/>
            <person name="Izard J."/>
            <person name="Ganesan A."/>
            <person name="Blanton J.M."/>
            <person name="Baranova O.V."/>
            <person name="Tanner A.C."/>
            <person name="Dewhirst F.E."/>
            <person name="Young S.K."/>
            <person name="Zeng Q."/>
            <person name="Gargeya S."/>
            <person name="Fitzgerald M."/>
            <person name="Haas B."/>
            <person name="Abouelleil A."/>
            <person name="Alvarado L."/>
            <person name="Arachchi H.M."/>
            <person name="Berlin A."/>
            <person name="Brown A."/>
            <person name="Chapman S.B."/>
            <person name="Chen Z."/>
            <person name="Dunbar C."/>
            <person name="Freedman E."/>
            <person name="Gearin G."/>
            <person name="Gellesch M."/>
            <person name="Goldberg J."/>
            <person name="Griggs A."/>
            <person name="Gujja S."/>
            <person name="Heiman D."/>
            <person name="Howarth C."/>
            <person name="Larson L."/>
            <person name="Lui A."/>
            <person name="MacDonald P.J.P."/>
            <person name="Montmayeur A."/>
            <person name="Murphy C."/>
            <person name="Neiman D."/>
            <person name="Pearson M."/>
            <person name="Priest M."/>
            <person name="Roberts A."/>
            <person name="Saif S."/>
            <person name="Shea T."/>
            <person name="Shenoy N."/>
            <person name="Sisk P."/>
            <person name="Stolte C."/>
            <person name="Sykes S."/>
            <person name="Wortman J."/>
            <person name="Nusbaum C."/>
            <person name="Birren B."/>
        </authorList>
    </citation>
    <scope>NUCLEOTIDE SEQUENCE [LARGE SCALE GENOMIC DNA]</scope>
    <source>
        <strain evidence="11 12">F0398</strain>
    </source>
</reference>
<dbReference type="Pfam" id="PF06429">
    <property type="entry name" value="Flg_bbr_C"/>
    <property type="match status" value="1"/>
</dbReference>
<accession>A0ABN0DNY1</accession>
<evidence type="ECO:0000256" key="6">
    <source>
        <dbReference type="SAM" id="MobiDB-lite"/>
    </source>
</evidence>
<feature type="domain" description="Flagellar hook protein FlgE/F/G-like D1" evidence="10">
    <location>
        <begin position="95"/>
        <end position="154"/>
    </location>
</feature>
<evidence type="ECO:0000259" key="9">
    <source>
        <dbReference type="Pfam" id="PF07559"/>
    </source>
</evidence>
<keyword evidence="12" id="KW-1185">Reference proteome</keyword>
<comment type="similarity">
    <text evidence="2 5">Belongs to the flagella basal body rod proteins family.</text>
</comment>
<dbReference type="PANTHER" id="PTHR30435">
    <property type="entry name" value="FLAGELLAR PROTEIN"/>
    <property type="match status" value="1"/>
</dbReference>
<dbReference type="InterPro" id="IPR037925">
    <property type="entry name" value="FlgE/F/G-like"/>
</dbReference>
<evidence type="ECO:0000313" key="11">
    <source>
        <dbReference type="EMBL" id="EHG24004.1"/>
    </source>
</evidence>
<dbReference type="Pfam" id="PF07559">
    <property type="entry name" value="FlgE_D2"/>
    <property type="match status" value="1"/>
</dbReference>
<evidence type="ECO:0000313" key="12">
    <source>
        <dbReference type="Proteomes" id="UP000003175"/>
    </source>
</evidence>
<feature type="domain" description="Flagellar hook protein FlgE D2" evidence="9">
    <location>
        <begin position="246"/>
        <end position="406"/>
    </location>
</feature>
<feature type="domain" description="Flagellar basal-body/hook protein C-terminal" evidence="8">
    <location>
        <begin position="482"/>
        <end position="525"/>
    </location>
</feature>
<dbReference type="InterPro" id="IPR020013">
    <property type="entry name" value="Flagellar_FlgE/F/G"/>
</dbReference>
<dbReference type="RefSeq" id="WP_006696889.1">
    <property type="nucleotide sequence ID" value="NZ_JH376860.1"/>
</dbReference>
<dbReference type="InterPro" id="IPR010930">
    <property type="entry name" value="Flg_bb/hook_C_dom"/>
</dbReference>
<dbReference type="EMBL" id="ADGH01000016">
    <property type="protein sequence ID" value="EHG24004.1"/>
    <property type="molecule type" value="Genomic_DNA"/>
</dbReference>
<proteinExistence type="inferred from homology"/>
<evidence type="ECO:0000259" key="8">
    <source>
        <dbReference type="Pfam" id="PF06429"/>
    </source>
</evidence>
<dbReference type="PROSITE" id="PS00588">
    <property type="entry name" value="FLAGELLA_BB_ROD"/>
    <property type="match status" value="1"/>
</dbReference>
<comment type="function">
    <text evidence="5">A flexible structure which links the flagellar filament to the drive apparatus in the basal body.</text>
</comment>
<gene>
    <name evidence="11" type="ORF">HMPREF9432_01678</name>
</gene>
<evidence type="ECO:0000256" key="1">
    <source>
        <dbReference type="ARBA" id="ARBA00004117"/>
    </source>
</evidence>
<evidence type="ECO:0000256" key="2">
    <source>
        <dbReference type="ARBA" id="ARBA00009677"/>
    </source>
</evidence>
<keyword evidence="4 5" id="KW-0975">Bacterial flagellum</keyword>
<organism evidence="11 12">
    <name type="scientific">Selenomonas noxia F0398</name>
    <dbReference type="NCBI Taxonomy" id="702437"/>
    <lineage>
        <taxon>Bacteria</taxon>
        <taxon>Bacillati</taxon>
        <taxon>Bacillota</taxon>
        <taxon>Negativicutes</taxon>
        <taxon>Selenomonadales</taxon>
        <taxon>Selenomonadaceae</taxon>
        <taxon>Selenomonas</taxon>
    </lineage>
</organism>
<name>A0ABN0DNY1_9FIRM</name>
<dbReference type="Pfam" id="PF00460">
    <property type="entry name" value="Flg_bb_rod"/>
    <property type="match status" value="1"/>
</dbReference>
<dbReference type="SUPFAM" id="SSF117143">
    <property type="entry name" value="Flagellar hook protein flgE"/>
    <property type="match status" value="1"/>
</dbReference>
<feature type="domain" description="Flagellar basal body rod protein N-terminal" evidence="7">
    <location>
        <begin position="8"/>
        <end position="35"/>
    </location>
</feature>
<dbReference type="InterPro" id="IPR019776">
    <property type="entry name" value="Flagellar_basal_body_rod_CS"/>
</dbReference>
<evidence type="ECO:0000256" key="3">
    <source>
        <dbReference type="ARBA" id="ARBA00019015"/>
    </source>
</evidence>
<dbReference type="InterPro" id="IPR001444">
    <property type="entry name" value="Flag_bb_rod_N"/>
</dbReference>
<dbReference type="InterPro" id="IPR011491">
    <property type="entry name" value="FlgE_D2"/>
</dbReference>